<comment type="similarity">
    <text evidence="3">Belongs to the bacterial histone-like protein family.</text>
</comment>
<keyword evidence="1" id="KW-0226">DNA condensation</keyword>
<dbReference type="PRINTS" id="PR01727">
    <property type="entry name" value="DNABINDINGHU"/>
</dbReference>
<evidence type="ECO:0000313" key="5">
    <source>
        <dbReference type="Proteomes" id="UP001168363"/>
    </source>
</evidence>
<evidence type="ECO:0000256" key="1">
    <source>
        <dbReference type="ARBA" id="ARBA00023067"/>
    </source>
</evidence>
<dbReference type="PROSITE" id="PS00045">
    <property type="entry name" value="HISTONE_LIKE"/>
    <property type="match status" value="1"/>
</dbReference>
<dbReference type="InterPro" id="IPR010992">
    <property type="entry name" value="IHF-like_DNA-bd_dom_sf"/>
</dbReference>
<organism evidence="4 5">
    <name type="scientific">Nocardioides cremeus</name>
    <dbReference type="NCBI Taxonomy" id="3058044"/>
    <lineage>
        <taxon>Bacteria</taxon>
        <taxon>Bacillati</taxon>
        <taxon>Actinomycetota</taxon>
        <taxon>Actinomycetes</taxon>
        <taxon>Propionibacteriales</taxon>
        <taxon>Nocardioidaceae</taxon>
        <taxon>Nocardioides</taxon>
    </lineage>
</organism>
<gene>
    <name evidence="4" type="ORF">QWJ41_14160</name>
</gene>
<dbReference type="Pfam" id="PF00216">
    <property type="entry name" value="Bac_DNA_binding"/>
    <property type="match status" value="1"/>
</dbReference>
<dbReference type="SMART" id="SM00411">
    <property type="entry name" value="BHL"/>
    <property type="match status" value="1"/>
</dbReference>
<sequence>MKENCMNKGELRETVAKETGLTGADAERAVDAALSAIVSAVAKGERVSIAGFGTFEPRERSAREGRNPQTGETMQIAATTVPGFKAAAAFKKAVSG</sequence>
<keyword evidence="2 4" id="KW-0238">DNA-binding</keyword>
<dbReference type="InterPro" id="IPR000119">
    <property type="entry name" value="Hist_DNA-bd"/>
</dbReference>
<reference evidence="4" key="1">
    <citation type="submission" date="2023-06" db="EMBL/GenBank/DDBJ databases">
        <title>Genome sequence of Nocardioides sp. SOB44.</title>
        <authorList>
            <person name="Zhang G."/>
        </authorList>
    </citation>
    <scope>NUCLEOTIDE SEQUENCE</scope>
    <source>
        <strain evidence="4">SOB44</strain>
    </source>
</reference>
<name>A0ABT8TU26_9ACTN</name>
<keyword evidence="5" id="KW-1185">Reference proteome</keyword>
<dbReference type="SUPFAM" id="SSF47729">
    <property type="entry name" value="IHF-like DNA-binding proteins"/>
    <property type="match status" value="1"/>
</dbReference>
<evidence type="ECO:0000256" key="3">
    <source>
        <dbReference type="RuleBase" id="RU003939"/>
    </source>
</evidence>
<dbReference type="EMBL" id="JAULSC010000015">
    <property type="protein sequence ID" value="MDO3396869.1"/>
    <property type="molecule type" value="Genomic_DNA"/>
</dbReference>
<evidence type="ECO:0000313" key="4">
    <source>
        <dbReference type="EMBL" id="MDO3396869.1"/>
    </source>
</evidence>
<accession>A0ABT8TU26</accession>
<dbReference type="GO" id="GO:0003677">
    <property type="term" value="F:DNA binding"/>
    <property type="evidence" value="ECO:0007669"/>
    <property type="project" value="UniProtKB-KW"/>
</dbReference>
<dbReference type="Gene3D" id="4.10.520.10">
    <property type="entry name" value="IHF-like DNA-binding proteins"/>
    <property type="match status" value="1"/>
</dbReference>
<dbReference type="PANTHER" id="PTHR33175">
    <property type="entry name" value="DNA-BINDING PROTEIN HU"/>
    <property type="match status" value="1"/>
</dbReference>
<dbReference type="PANTHER" id="PTHR33175:SF3">
    <property type="entry name" value="DNA-BINDING PROTEIN HU-BETA"/>
    <property type="match status" value="1"/>
</dbReference>
<evidence type="ECO:0000256" key="2">
    <source>
        <dbReference type="ARBA" id="ARBA00023125"/>
    </source>
</evidence>
<dbReference type="CDD" id="cd13831">
    <property type="entry name" value="HU"/>
    <property type="match status" value="1"/>
</dbReference>
<protein>
    <submittedName>
        <fullName evidence="4">HU family DNA-binding protein</fullName>
    </submittedName>
</protein>
<comment type="caution">
    <text evidence="4">The sequence shown here is derived from an EMBL/GenBank/DDBJ whole genome shotgun (WGS) entry which is preliminary data.</text>
</comment>
<dbReference type="Proteomes" id="UP001168363">
    <property type="component" value="Unassembled WGS sequence"/>
</dbReference>
<dbReference type="InterPro" id="IPR020816">
    <property type="entry name" value="Histone-like_DNA-bd_CS"/>
</dbReference>
<proteinExistence type="inferred from homology"/>